<feature type="domain" description="ABC transmembrane type-1" evidence="8">
    <location>
        <begin position="102"/>
        <end position="313"/>
    </location>
</feature>
<dbReference type="InterPro" id="IPR000515">
    <property type="entry name" value="MetI-like"/>
</dbReference>
<keyword evidence="3" id="KW-1003">Cell membrane</keyword>
<dbReference type="Gene3D" id="1.20.58.370">
    <property type="entry name" value="MalF N-terminal region-like"/>
    <property type="match status" value="1"/>
</dbReference>
<feature type="transmembrane region" description="Helical" evidence="7">
    <location>
        <begin position="295"/>
        <end position="314"/>
    </location>
</feature>
<evidence type="ECO:0000256" key="3">
    <source>
        <dbReference type="ARBA" id="ARBA00022475"/>
    </source>
</evidence>
<evidence type="ECO:0000313" key="10">
    <source>
        <dbReference type="Proteomes" id="UP001499841"/>
    </source>
</evidence>
<feature type="transmembrane region" description="Helical" evidence="7">
    <location>
        <begin position="234"/>
        <end position="259"/>
    </location>
</feature>
<dbReference type="RefSeq" id="WP_345037113.1">
    <property type="nucleotide sequence ID" value="NZ_BAABBA010000002.1"/>
</dbReference>
<evidence type="ECO:0000256" key="7">
    <source>
        <dbReference type="RuleBase" id="RU363032"/>
    </source>
</evidence>
<feature type="transmembrane region" description="Helical" evidence="7">
    <location>
        <begin position="139"/>
        <end position="158"/>
    </location>
</feature>
<keyword evidence="6 7" id="KW-0472">Membrane</keyword>
<comment type="similarity">
    <text evidence="7">Belongs to the binding-protein-dependent transport system permease family.</text>
</comment>
<feature type="transmembrane region" description="Helical" evidence="7">
    <location>
        <begin position="106"/>
        <end position="127"/>
    </location>
</feature>
<keyword evidence="10" id="KW-1185">Reference proteome</keyword>
<proteinExistence type="inferred from homology"/>
<dbReference type="Gene3D" id="1.10.3720.10">
    <property type="entry name" value="MetI-like"/>
    <property type="match status" value="1"/>
</dbReference>
<dbReference type="SUPFAM" id="SSF161098">
    <property type="entry name" value="MetI-like"/>
    <property type="match status" value="1"/>
</dbReference>
<organism evidence="9 10">
    <name type="scientific">Georgenia daeguensis</name>
    <dbReference type="NCBI Taxonomy" id="908355"/>
    <lineage>
        <taxon>Bacteria</taxon>
        <taxon>Bacillati</taxon>
        <taxon>Actinomycetota</taxon>
        <taxon>Actinomycetes</taxon>
        <taxon>Micrococcales</taxon>
        <taxon>Bogoriellaceae</taxon>
        <taxon>Georgenia</taxon>
    </lineage>
</organism>
<dbReference type="PROSITE" id="PS50928">
    <property type="entry name" value="ABC_TM1"/>
    <property type="match status" value="1"/>
</dbReference>
<dbReference type="InterPro" id="IPR035906">
    <property type="entry name" value="MetI-like_sf"/>
</dbReference>
<evidence type="ECO:0000256" key="1">
    <source>
        <dbReference type="ARBA" id="ARBA00004651"/>
    </source>
</evidence>
<dbReference type="PANTHER" id="PTHR43227:SF8">
    <property type="entry name" value="DIACETYLCHITOBIOSE UPTAKE SYSTEM PERMEASE PROTEIN DASB"/>
    <property type="match status" value="1"/>
</dbReference>
<dbReference type="InterPro" id="IPR050809">
    <property type="entry name" value="UgpAE/MalFG_permease"/>
</dbReference>
<accession>A0ABP8EQ48</accession>
<keyword evidence="2 7" id="KW-0813">Transport</keyword>
<comment type="caution">
    <text evidence="9">The sequence shown here is derived from an EMBL/GenBank/DDBJ whole genome shotgun (WGS) entry which is preliminary data.</text>
</comment>
<dbReference type="Pfam" id="PF00528">
    <property type="entry name" value="BPD_transp_1"/>
    <property type="match status" value="1"/>
</dbReference>
<evidence type="ECO:0000256" key="6">
    <source>
        <dbReference type="ARBA" id="ARBA00023136"/>
    </source>
</evidence>
<sequence>MLVDLFENRLALALVVVLGVPAALVAYVVLVEAVISRLPRRVSAAIRPWLWLAPALAFLGVFLVYPTLATIYRSFQNRRGDAFAGLENYQWFFTRSDTLNALRNNVLWAVLLPLLVVGLGLLIAVLVDRVRYEVVVKSVVFLPMAISFVAAGVIWRLMYDINPRTGTLNAALDLAGGPRVGWLSTAPWNNLMLILVGVWMLTGLAMVILSAGLKGISPELLEAARIDGANEREVFRYVVLPLLAPTIAVVTTTVVIFAIKTFDIVYVMTNGNFSTDVIANTMYKELFANGQPARAAAVAVVLLLATVPVMVLNVKRFRQQEEVR</sequence>
<dbReference type="Proteomes" id="UP001499841">
    <property type="component" value="Unassembled WGS sequence"/>
</dbReference>
<feature type="transmembrane region" description="Helical" evidence="7">
    <location>
        <begin position="12"/>
        <end position="36"/>
    </location>
</feature>
<evidence type="ECO:0000259" key="8">
    <source>
        <dbReference type="PROSITE" id="PS50928"/>
    </source>
</evidence>
<keyword evidence="4 7" id="KW-0812">Transmembrane</keyword>
<dbReference type="SUPFAM" id="SSF160964">
    <property type="entry name" value="MalF N-terminal region-like"/>
    <property type="match status" value="1"/>
</dbReference>
<dbReference type="EMBL" id="BAABBA010000002">
    <property type="protein sequence ID" value="GAA4286058.1"/>
    <property type="molecule type" value="Genomic_DNA"/>
</dbReference>
<comment type="subcellular location">
    <subcellularLocation>
        <location evidence="1 7">Cell membrane</location>
        <topology evidence="1 7">Multi-pass membrane protein</topology>
    </subcellularLocation>
</comment>
<keyword evidence="5 7" id="KW-1133">Transmembrane helix</keyword>
<dbReference type="CDD" id="cd06261">
    <property type="entry name" value="TM_PBP2"/>
    <property type="match status" value="1"/>
</dbReference>
<feature type="transmembrane region" description="Helical" evidence="7">
    <location>
        <begin position="191"/>
        <end position="213"/>
    </location>
</feature>
<reference evidence="10" key="1">
    <citation type="journal article" date="2019" name="Int. J. Syst. Evol. Microbiol.">
        <title>The Global Catalogue of Microorganisms (GCM) 10K type strain sequencing project: providing services to taxonomists for standard genome sequencing and annotation.</title>
        <authorList>
            <consortium name="The Broad Institute Genomics Platform"/>
            <consortium name="The Broad Institute Genome Sequencing Center for Infectious Disease"/>
            <person name="Wu L."/>
            <person name="Ma J."/>
        </authorList>
    </citation>
    <scope>NUCLEOTIDE SEQUENCE [LARGE SCALE GENOMIC DNA]</scope>
    <source>
        <strain evidence="10">JCM 17459</strain>
    </source>
</reference>
<evidence type="ECO:0000256" key="2">
    <source>
        <dbReference type="ARBA" id="ARBA00022448"/>
    </source>
</evidence>
<dbReference type="PANTHER" id="PTHR43227">
    <property type="entry name" value="BLL4140 PROTEIN"/>
    <property type="match status" value="1"/>
</dbReference>
<evidence type="ECO:0000256" key="4">
    <source>
        <dbReference type="ARBA" id="ARBA00022692"/>
    </source>
</evidence>
<name>A0ABP8EQ48_9MICO</name>
<protein>
    <recommendedName>
        <fullName evidence="8">ABC transmembrane type-1 domain-containing protein</fullName>
    </recommendedName>
</protein>
<gene>
    <name evidence="9" type="ORF">GCM10022262_04170</name>
</gene>
<evidence type="ECO:0000313" key="9">
    <source>
        <dbReference type="EMBL" id="GAA4286058.1"/>
    </source>
</evidence>
<dbReference type="InterPro" id="IPR035277">
    <property type="entry name" value="MalF_N"/>
</dbReference>
<evidence type="ECO:0000256" key="5">
    <source>
        <dbReference type="ARBA" id="ARBA00022989"/>
    </source>
</evidence>
<feature type="transmembrane region" description="Helical" evidence="7">
    <location>
        <begin position="48"/>
        <end position="68"/>
    </location>
</feature>